<keyword evidence="1" id="KW-0602">Photosynthesis</keyword>
<dbReference type="RefSeq" id="WP_267767505.1">
    <property type="nucleotide sequence ID" value="NZ_JAPNKE010000002.1"/>
</dbReference>
<dbReference type="PROSITE" id="PS51257">
    <property type="entry name" value="PROKAR_LIPOPROTEIN"/>
    <property type="match status" value="1"/>
</dbReference>
<name>A0A9X3ES51_9BACT</name>
<gene>
    <name evidence="4" type="ORF">OV079_09120</name>
</gene>
<feature type="domain" description="Photosynthesis system II assembly factor Ycf48/Hcf136-like" evidence="3">
    <location>
        <begin position="92"/>
        <end position="268"/>
    </location>
</feature>
<keyword evidence="5" id="KW-1185">Reference proteome</keyword>
<dbReference type="Gene3D" id="2.130.10.10">
    <property type="entry name" value="YVTN repeat-like/Quinoprotein amine dehydrogenase"/>
    <property type="match status" value="2"/>
</dbReference>
<dbReference type="InterPro" id="IPR015943">
    <property type="entry name" value="WD40/YVTN_repeat-like_dom_sf"/>
</dbReference>
<dbReference type="PANTHER" id="PTHR47199">
    <property type="entry name" value="PHOTOSYSTEM II STABILITY/ASSEMBLY FACTOR HCF136, CHLOROPLASTIC"/>
    <property type="match status" value="1"/>
</dbReference>
<dbReference type="Pfam" id="PF14870">
    <property type="entry name" value="PSII_BNR"/>
    <property type="match status" value="1"/>
</dbReference>
<protein>
    <submittedName>
        <fullName evidence="4">YCF48-related protein</fullName>
    </submittedName>
</protein>
<dbReference type="PANTHER" id="PTHR47199:SF2">
    <property type="entry name" value="PHOTOSYSTEM II STABILITY_ASSEMBLY FACTOR HCF136, CHLOROPLASTIC"/>
    <property type="match status" value="1"/>
</dbReference>
<evidence type="ECO:0000256" key="2">
    <source>
        <dbReference type="ARBA" id="ARBA00023276"/>
    </source>
</evidence>
<reference evidence="4" key="1">
    <citation type="submission" date="2022-11" db="EMBL/GenBank/DDBJ databases">
        <title>Minimal conservation of predation-associated metabolite biosynthetic gene clusters underscores biosynthetic potential of Myxococcota including descriptions for ten novel species: Archangium lansinium sp. nov., Myxococcus landrumus sp. nov., Nannocystis bai.</title>
        <authorList>
            <person name="Ahearne A."/>
            <person name="Stevens C."/>
            <person name="Phillips K."/>
        </authorList>
    </citation>
    <scope>NUCLEOTIDE SEQUENCE</scope>
    <source>
        <strain evidence="4">Na p29</strain>
    </source>
</reference>
<dbReference type="EMBL" id="JAPNKE010000002">
    <property type="protein sequence ID" value="MCY1005721.1"/>
    <property type="molecule type" value="Genomic_DNA"/>
</dbReference>
<sequence length="332" mass="35010">MTSRRASARSQARSRRAVAALLGATVNLASGCGDDCVGWTETAVDPRLRRFEVGVQIGTDAAIFVDFEEVARADSRLRAIAASPVTADDFIVVGDAGTIRSSRDRAASWTAPVSPPAEEDLFGVRHACDAEAPYVIAVGAAGRILRSTTEGESWSPAESSTSATLRDVGVVHPDTAIAVGDGGTIVRSTDRGLTWRSVASGTEEDLRSLALEGCDAQLAGNHPVRGLAVGDGGTVLLTHDGGASWSPVPTEIEGDLLQVQFGTSSSEYWQLHAALLDAGHLWRWRESSGEFTLERAFDAPVHWFDGVSGGGWNVLGEGVLHTYRAAKQCAPD</sequence>
<accession>A0A9X3ES51</accession>
<comment type="caution">
    <text evidence="4">The sequence shown here is derived from an EMBL/GenBank/DDBJ whole genome shotgun (WGS) entry which is preliminary data.</text>
</comment>
<evidence type="ECO:0000313" key="4">
    <source>
        <dbReference type="EMBL" id="MCY1005721.1"/>
    </source>
</evidence>
<keyword evidence="2" id="KW-0604">Photosystem II</keyword>
<evidence type="ECO:0000259" key="3">
    <source>
        <dbReference type="Pfam" id="PF14870"/>
    </source>
</evidence>
<dbReference type="Proteomes" id="UP001150924">
    <property type="component" value="Unassembled WGS sequence"/>
</dbReference>
<evidence type="ECO:0000313" key="5">
    <source>
        <dbReference type="Proteomes" id="UP001150924"/>
    </source>
</evidence>
<dbReference type="InterPro" id="IPR028203">
    <property type="entry name" value="PSII_CF48-like_dom"/>
</dbReference>
<dbReference type="SUPFAM" id="SSF110296">
    <property type="entry name" value="Oligoxyloglucan reducing end-specific cellobiohydrolase"/>
    <property type="match status" value="1"/>
</dbReference>
<dbReference type="AlphaFoldDB" id="A0A9X3ES51"/>
<dbReference type="GO" id="GO:0009523">
    <property type="term" value="C:photosystem II"/>
    <property type="evidence" value="ECO:0007669"/>
    <property type="project" value="UniProtKB-KW"/>
</dbReference>
<proteinExistence type="predicted"/>
<organism evidence="4 5">
    <name type="scientific">Nannocystis pusilla</name>
    <dbReference type="NCBI Taxonomy" id="889268"/>
    <lineage>
        <taxon>Bacteria</taxon>
        <taxon>Pseudomonadati</taxon>
        <taxon>Myxococcota</taxon>
        <taxon>Polyangia</taxon>
        <taxon>Nannocystales</taxon>
        <taxon>Nannocystaceae</taxon>
        <taxon>Nannocystis</taxon>
    </lineage>
</organism>
<evidence type="ECO:0000256" key="1">
    <source>
        <dbReference type="ARBA" id="ARBA00022531"/>
    </source>
</evidence>
<dbReference type="GO" id="GO:0015979">
    <property type="term" value="P:photosynthesis"/>
    <property type="evidence" value="ECO:0007669"/>
    <property type="project" value="UniProtKB-KW"/>
</dbReference>